<dbReference type="Pfam" id="PF11734">
    <property type="entry name" value="TilS_C"/>
    <property type="match status" value="1"/>
</dbReference>
<dbReference type="SUPFAM" id="SSF56037">
    <property type="entry name" value="PheT/TilS domain"/>
    <property type="match status" value="1"/>
</dbReference>
<evidence type="ECO:0000313" key="11">
    <source>
        <dbReference type="Proteomes" id="UP001163115"/>
    </source>
</evidence>
<dbReference type="InterPro" id="IPR020825">
    <property type="entry name" value="Phe-tRNA_synthase-like_B3/B4"/>
</dbReference>
<keyword evidence="6 8" id="KW-0067">ATP-binding</keyword>
<keyword evidence="4 8" id="KW-0819">tRNA processing</keyword>
<organism evidence="10 11">
    <name type="scientific">Lacrimispora xylanolytica</name>
    <dbReference type="NCBI Taxonomy" id="29375"/>
    <lineage>
        <taxon>Bacteria</taxon>
        <taxon>Bacillati</taxon>
        <taxon>Bacillota</taxon>
        <taxon>Clostridia</taxon>
        <taxon>Lachnospirales</taxon>
        <taxon>Lachnospiraceae</taxon>
        <taxon>Lacrimispora</taxon>
    </lineage>
</organism>
<comment type="subcellular location">
    <subcellularLocation>
        <location evidence="1 8">Cytoplasm</location>
    </subcellularLocation>
</comment>
<dbReference type="InterPro" id="IPR012094">
    <property type="entry name" value="tRNA_Ile_lys_synt"/>
</dbReference>
<dbReference type="InterPro" id="IPR012796">
    <property type="entry name" value="Lysidine-tRNA-synth_C"/>
</dbReference>
<keyword evidence="2 8" id="KW-0963">Cytoplasm</keyword>
<evidence type="ECO:0000256" key="7">
    <source>
        <dbReference type="ARBA" id="ARBA00048539"/>
    </source>
</evidence>
<dbReference type="EMBL" id="CP113524">
    <property type="protein sequence ID" value="WAJ24213.1"/>
    <property type="molecule type" value="Genomic_DNA"/>
</dbReference>
<dbReference type="RefSeq" id="WP_268115395.1">
    <property type="nucleotide sequence ID" value="NZ_CP113524.1"/>
</dbReference>
<evidence type="ECO:0000256" key="1">
    <source>
        <dbReference type="ARBA" id="ARBA00004496"/>
    </source>
</evidence>
<dbReference type="InterPro" id="IPR012795">
    <property type="entry name" value="tRNA_Ile_lys_synt_N"/>
</dbReference>
<dbReference type="Pfam" id="PF01171">
    <property type="entry name" value="ATP_bind_3"/>
    <property type="match status" value="1"/>
</dbReference>
<dbReference type="InterPro" id="IPR011063">
    <property type="entry name" value="TilS/TtcA_N"/>
</dbReference>
<feature type="domain" description="Lysidine-tRNA(Ile) synthetase C-terminal" evidence="9">
    <location>
        <begin position="378"/>
        <end position="449"/>
    </location>
</feature>
<name>A0ABY7AEL6_9FIRM</name>
<dbReference type="Proteomes" id="UP001163115">
    <property type="component" value="Chromosome"/>
</dbReference>
<dbReference type="InterPro" id="IPR014729">
    <property type="entry name" value="Rossmann-like_a/b/a_fold"/>
</dbReference>
<sequence>MYKTILEFIRRNRLFLPGDRVIVALSGGADSVCLLVVLNECKDELGISLKAVHVHHGLRGREADRDSEYAKTLSKSLSLPFSCVHVDVTGYAREHRLSVEEAGRLLRYEVLENERLSFGGNKIAVAHHKDDQAETILHHLFRGTGLKGLGGIRPERDRIVRPLLAVGKTEILAYLEEKGISYCEDSTNSHTDYARNRIRGILLPAIKKEINQRAEDNIIHAGEMAAKADEYLEKQAEKFLKEWAVLKRDENGALLSIGVKTEGLILEEDIIRTYVLRAMIRLVSGSMKDISMTHVEGTKALLWAQSGKQINLPGGRIALRSSDYLWIKNKMKNETVDNPNDILLPQVDFQVFPYKKGQEIPKNGYTKWFDYDKIKCALSVRYRQTGDYLTLTGGGRKTVKAFMIDEKIPREERGKIPLIADGSHVLWVIGYRISEYYKITDDTHTVIQMQLDGGKDNG</sequence>
<keyword evidence="5 8" id="KW-0547">Nucleotide-binding</keyword>
<dbReference type="EC" id="6.3.4.19" evidence="8"/>
<dbReference type="NCBIfam" id="TIGR02433">
    <property type="entry name" value="lysidine_TilS_C"/>
    <property type="match status" value="1"/>
</dbReference>
<dbReference type="SUPFAM" id="SSF82829">
    <property type="entry name" value="MesJ substrate recognition domain-like"/>
    <property type="match status" value="1"/>
</dbReference>
<dbReference type="PANTHER" id="PTHR43033:SF1">
    <property type="entry name" value="TRNA(ILE)-LYSIDINE SYNTHASE-RELATED"/>
    <property type="match status" value="1"/>
</dbReference>
<proteinExistence type="inferred from homology"/>
<evidence type="ECO:0000259" key="9">
    <source>
        <dbReference type="SMART" id="SM00977"/>
    </source>
</evidence>
<gene>
    <name evidence="8 10" type="primary">tilS</name>
    <name evidence="10" type="ORF">OW255_01425</name>
</gene>
<evidence type="ECO:0000256" key="2">
    <source>
        <dbReference type="ARBA" id="ARBA00022490"/>
    </source>
</evidence>
<keyword evidence="11" id="KW-1185">Reference proteome</keyword>
<dbReference type="SMART" id="SM00977">
    <property type="entry name" value="TilS_C"/>
    <property type="match status" value="1"/>
</dbReference>
<accession>A0ABY7AEL6</accession>
<dbReference type="GO" id="GO:0032267">
    <property type="term" value="F:tRNA(Ile)-lysidine synthase activity"/>
    <property type="evidence" value="ECO:0007669"/>
    <property type="project" value="UniProtKB-EC"/>
</dbReference>
<evidence type="ECO:0000256" key="3">
    <source>
        <dbReference type="ARBA" id="ARBA00022598"/>
    </source>
</evidence>
<dbReference type="NCBIfam" id="TIGR02432">
    <property type="entry name" value="lysidine_TilS_N"/>
    <property type="match status" value="1"/>
</dbReference>
<dbReference type="Gene3D" id="3.40.50.620">
    <property type="entry name" value="HUPs"/>
    <property type="match status" value="1"/>
</dbReference>
<feature type="binding site" evidence="8">
    <location>
        <begin position="26"/>
        <end position="31"/>
    </location>
    <ligand>
        <name>ATP</name>
        <dbReference type="ChEBI" id="CHEBI:30616"/>
    </ligand>
</feature>
<comment type="domain">
    <text evidence="8">The N-terminal region contains the highly conserved SGGXDS motif, predicted to be a P-loop motif involved in ATP binding.</text>
</comment>
<evidence type="ECO:0000313" key="10">
    <source>
        <dbReference type="EMBL" id="WAJ24213.1"/>
    </source>
</evidence>
<comment type="function">
    <text evidence="8">Ligates lysine onto the cytidine present at position 34 of the AUA codon-specific tRNA(Ile) that contains the anticodon CAU, in an ATP-dependent manner. Cytidine is converted to lysidine, thus changing the amino acid specificity of the tRNA from methionine to isoleucine.</text>
</comment>
<dbReference type="PANTHER" id="PTHR43033">
    <property type="entry name" value="TRNA(ILE)-LYSIDINE SYNTHASE-RELATED"/>
    <property type="match status" value="1"/>
</dbReference>
<comment type="similarity">
    <text evidence="8">Belongs to the tRNA(Ile)-lysidine synthase family.</text>
</comment>
<dbReference type="HAMAP" id="MF_01161">
    <property type="entry name" value="tRNA_Ile_lys_synt"/>
    <property type="match status" value="1"/>
</dbReference>
<evidence type="ECO:0000256" key="5">
    <source>
        <dbReference type="ARBA" id="ARBA00022741"/>
    </source>
</evidence>
<evidence type="ECO:0000256" key="6">
    <source>
        <dbReference type="ARBA" id="ARBA00022840"/>
    </source>
</evidence>
<protein>
    <recommendedName>
        <fullName evidence="8">tRNA(Ile)-lysidine synthase</fullName>
        <ecNumber evidence="8">6.3.4.19</ecNumber>
    </recommendedName>
    <alternativeName>
        <fullName evidence="8">tRNA(Ile)-2-lysyl-cytidine synthase</fullName>
    </alternativeName>
    <alternativeName>
        <fullName evidence="8">tRNA(Ile)-lysidine synthetase</fullName>
    </alternativeName>
</protein>
<dbReference type="Gene3D" id="3.50.40.10">
    <property type="entry name" value="Phenylalanyl-trna Synthetase, Chain B, domain 3"/>
    <property type="match status" value="1"/>
</dbReference>
<evidence type="ECO:0000256" key="8">
    <source>
        <dbReference type="HAMAP-Rule" id="MF_01161"/>
    </source>
</evidence>
<dbReference type="CDD" id="cd01992">
    <property type="entry name" value="TilS_N"/>
    <property type="match status" value="1"/>
</dbReference>
<evidence type="ECO:0000256" key="4">
    <source>
        <dbReference type="ARBA" id="ARBA00022694"/>
    </source>
</evidence>
<comment type="catalytic activity">
    <reaction evidence="7 8">
        <text>cytidine(34) in tRNA(Ile2) + L-lysine + ATP = lysidine(34) in tRNA(Ile2) + AMP + diphosphate + H(+)</text>
        <dbReference type="Rhea" id="RHEA:43744"/>
        <dbReference type="Rhea" id="RHEA-COMP:10625"/>
        <dbReference type="Rhea" id="RHEA-COMP:10670"/>
        <dbReference type="ChEBI" id="CHEBI:15378"/>
        <dbReference type="ChEBI" id="CHEBI:30616"/>
        <dbReference type="ChEBI" id="CHEBI:32551"/>
        <dbReference type="ChEBI" id="CHEBI:33019"/>
        <dbReference type="ChEBI" id="CHEBI:82748"/>
        <dbReference type="ChEBI" id="CHEBI:83665"/>
        <dbReference type="ChEBI" id="CHEBI:456215"/>
        <dbReference type="EC" id="6.3.4.19"/>
    </reaction>
</comment>
<dbReference type="SUPFAM" id="SSF52402">
    <property type="entry name" value="Adenine nucleotide alpha hydrolases-like"/>
    <property type="match status" value="1"/>
</dbReference>
<reference evidence="10" key="1">
    <citation type="submission" date="2022-11" db="EMBL/GenBank/DDBJ databases">
        <title>Lacrimispora xylanolytica sy1, complete genome.</title>
        <authorList>
            <person name="Choi S."/>
        </authorList>
    </citation>
    <scope>NUCLEOTIDE SEQUENCE</scope>
    <source>
        <strain evidence="10">Sy1</strain>
    </source>
</reference>
<keyword evidence="3 8" id="KW-0436">Ligase</keyword>